<evidence type="ECO:0000256" key="1">
    <source>
        <dbReference type="SAM" id="MobiDB-lite"/>
    </source>
</evidence>
<dbReference type="EMBL" id="MTYJ01000038">
    <property type="protein sequence ID" value="OQV19526.1"/>
    <property type="molecule type" value="Genomic_DNA"/>
</dbReference>
<evidence type="ECO:0000313" key="3">
    <source>
        <dbReference type="Proteomes" id="UP000192578"/>
    </source>
</evidence>
<gene>
    <name evidence="2" type="ORF">BV898_06513</name>
</gene>
<dbReference type="Gene3D" id="1.10.472.10">
    <property type="entry name" value="Cyclin-like"/>
    <property type="match status" value="2"/>
</dbReference>
<dbReference type="InterPro" id="IPR036915">
    <property type="entry name" value="Cyclin-like_sf"/>
</dbReference>
<name>A0A1W0WWG7_HYPEX</name>
<evidence type="ECO:0000313" key="2">
    <source>
        <dbReference type="EMBL" id="OQV19526.1"/>
    </source>
</evidence>
<accession>A0A1W0WWG7</accession>
<dbReference type="OrthoDB" id="5590282at2759"/>
<organism evidence="2 3">
    <name type="scientific">Hypsibius exemplaris</name>
    <name type="common">Freshwater tardigrade</name>
    <dbReference type="NCBI Taxonomy" id="2072580"/>
    <lineage>
        <taxon>Eukaryota</taxon>
        <taxon>Metazoa</taxon>
        <taxon>Ecdysozoa</taxon>
        <taxon>Tardigrada</taxon>
        <taxon>Eutardigrada</taxon>
        <taxon>Parachela</taxon>
        <taxon>Hypsibioidea</taxon>
        <taxon>Hypsibiidae</taxon>
        <taxon>Hypsibius</taxon>
    </lineage>
</organism>
<feature type="region of interest" description="Disordered" evidence="1">
    <location>
        <begin position="75"/>
        <end position="107"/>
    </location>
</feature>
<protein>
    <submittedName>
        <fullName evidence="2">Uncharacterized protein</fullName>
    </submittedName>
</protein>
<sequence>MRNCASTVSCVSRVAKQLAQLGFVVKNLSEEISAKFESSFLRPSPWEFLSFALLRQFSYPSKIIPLLTRASKKGAVSNLGRDSASEKSARSRKFPRSLEGSPIPEVKNRFSHGFPRQPCQPGPAVQPSGMINKPNVQQKLPTLPATLLPSTVVARERDSKAAAAQILRTKRIRIAQDHVVRTAGKENGCPPGFKGRPEHITDIYQGDDTSEALVVAYVEHIYSYLHFREETRLKQNYMDEMSGERSDARHLDGLAGVSVAYKFHMCQDTLFLAVDITDRFLAVR</sequence>
<comment type="caution">
    <text evidence="2">The sequence shown here is derived from an EMBL/GenBank/DDBJ whole genome shotgun (WGS) entry which is preliminary data.</text>
</comment>
<reference evidence="3" key="1">
    <citation type="submission" date="2017-01" db="EMBL/GenBank/DDBJ databases">
        <title>Comparative genomics of anhydrobiosis in the tardigrade Hypsibius dujardini.</title>
        <authorList>
            <person name="Yoshida Y."/>
            <person name="Koutsovoulos G."/>
            <person name="Laetsch D."/>
            <person name="Stevens L."/>
            <person name="Kumar S."/>
            <person name="Horikawa D."/>
            <person name="Ishino K."/>
            <person name="Komine S."/>
            <person name="Tomita M."/>
            <person name="Blaxter M."/>
            <person name="Arakawa K."/>
        </authorList>
    </citation>
    <scope>NUCLEOTIDE SEQUENCE [LARGE SCALE GENOMIC DNA]</scope>
    <source>
        <strain evidence="3">Z151</strain>
    </source>
</reference>
<dbReference type="Proteomes" id="UP000192578">
    <property type="component" value="Unassembled WGS sequence"/>
</dbReference>
<keyword evidence="3" id="KW-1185">Reference proteome</keyword>
<dbReference type="SUPFAM" id="SSF47954">
    <property type="entry name" value="Cyclin-like"/>
    <property type="match status" value="1"/>
</dbReference>
<proteinExistence type="predicted"/>
<dbReference type="AlphaFoldDB" id="A0A1W0WWG7"/>